<evidence type="ECO:0000256" key="4">
    <source>
        <dbReference type="ARBA" id="ARBA00022801"/>
    </source>
</evidence>
<evidence type="ECO:0000256" key="1">
    <source>
        <dbReference type="ARBA" id="ARBA00004123"/>
    </source>
</evidence>
<evidence type="ECO:0000313" key="10">
    <source>
        <dbReference type="Proteomes" id="UP001497480"/>
    </source>
</evidence>
<feature type="domain" description="EDS1 EP" evidence="8">
    <location>
        <begin position="411"/>
        <end position="604"/>
    </location>
</feature>
<keyword evidence="3" id="KW-0963">Cytoplasm</keyword>
<dbReference type="PANTHER" id="PTHR47090:SF5">
    <property type="entry name" value="ENHANCED DISEASE SUSCEPTIBILITY PROTEIN"/>
    <property type="match status" value="1"/>
</dbReference>
<evidence type="ECO:0000256" key="2">
    <source>
        <dbReference type="ARBA" id="ARBA00004496"/>
    </source>
</evidence>
<keyword evidence="5" id="KW-0611">Plant defense</keyword>
<proteinExistence type="predicted"/>
<name>A0AAV1Y260_LUPLU</name>
<comment type="caution">
    <text evidence="9">The sequence shown here is derived from an EMBL/GenBank/DDBJ whole genome shotgun (WGS) entry which is preliminary data.</text>
</comment>
<dbReference type="GO" id="GO:0006629">
    <property type="term" value="P:lipid metabolic process"/>
    <property type="evidence" value="ECO:0007669"/>
    <property type="project" value="InterPro"/>
</dbReference>
<dbReference type="Proteomes" id="UP001497480">
    <property type="component" value="Unassembled WGS sequence"/>
</dbReference>
<dbReference type="InterPro" id="IPR044214">
    <property type="entry name" value="EDS1-like"/>
</dbReference>
<evidence type="ECO:0000256" key="3">
    <source>
        <dbReference type="ARBA" id="ARBA00022490"/>
    </source>
</evidence>
<keyword evidence="4" id="KW-0378">Hydrolase</keyword>
<organism evidence="9 10">
    <name type="scientific">Lupinus luteus</name>
    <name type="common">European yellow lupine</name>
    <dbReference type="NCBI Taxonomy" id="3873"/>
    <lineage>
        <taxon>Eukaryota</taxon>
        <taxon>Viridiplantae</taxon>
        <taxon>Streptophyta</taxon>
        <taxon>Embryophyta</taxon>
        <taxon>Tracheophyta</taxon>
        <taxon>Spermatophyta</taxon>
        <taxon>Magnoliopsida</taxon>
        <taxon>eudicotyledons</taxon>
        <taxon>Gunneridae</taxon>
        <taxon>Pentapetalae</taxon>
        <taxon>rosids</taxon>
        <taxon>fabids</taxon>
        <taxon>Fabales</taxon>
        <taxon>Fabaceae</taxon>
        <taxon>Papilionoideae</taxon>
        <taxon>50 kb inversion clade</taxon>
        <taxon>genistoids sensu lato</taxon>
        <taxon>core genistoids</taxon>
        <taxon>Genisteae</taxon>
        <taxon>Lupinus</taxon>
    </lineage>
</organism>
<dbReference type="GO" id="GO:0016787">
    <property type="term" value="F:hydrolase activity"/>
    <property type="evidence" value="ECO:0007669"/>
    <property type="project" value="UniProtKB-KW"/>
</dbReference>
<dbReference type="PANTHER" id="PTHR47090">
    <property type="entry name" value="PROTEIN EDS1-RELATED"/>
    <property type="match status" value="1"/>
</dbReference>
<evidence type="ECO:0000256" key="5">
    <source>
        <dbReference type="ARBA" id="ARBA00022821"/>
    </source>
</evidence>
<dbReference type="SUPFAM" id="SSF53474">
    <property type="entry name" value="alpha/beta-Hydrolases"/>
    <property type="match status" value="1"/>
</dbReference>
<gene>
    <name evidence="9" type="ORF">LLUT_LOCUS28753</name>
</gene>
<dbReference type="GO" id="GO:0006952">
    <property type="term" value="P:defense response"/>
    <property type="evidence" value="ECO:0007669"/>
    <property type="project" value="UniProtKB-KW"/>
</dbReference>
<dbReference type="GO" id="GO:0005634">
    <property type="term" value="C:nucleus"/>
    <property type="evidence" value="ECO:0007669"/>
    <property type="project" value="UniProtKB-SubCell"/>
</dbReference>
<dbReference type="Pfam" id="PF01764">
    <property type="entry name" value="Lipase_3"/>
    <property type="match status" value="1"/>
</dbReference>
<dbReference type="InterPro" id="IPR041266">
    <property type="entry name" value="EDS1_EP"/>
</dbReference>
<protein>
    <submittedName>
        <fullName evidence="9">Uncharacterized protein</fullName>
    </submittedName>
</protein>
<dbReference type="EMBL" id="CAXHTB010000020">
    <property type="protein sequence ID" value="CAL0327693.1"/>
    <property type="molecule type" value="Genomic_DNA"/>
</dbReference>
<reference evidence="9 10" key="1">
    <citation type="submission" date="2024-03" db="EMBL/GenBank/DDBJ databases">
        <authorList>
            <person name="Martinez-Hernandez J."/>
        </authorList>
    </citation>
    <scope>NUCLEOTIDE SEQUENCE [LARGE SCALE GENOMIC DNA]</scope>
</reference>
<comment type="subcellular location">
    <subcellularLocation>
        <location evidence="2">Cytoplasm</location>
    </subcellularLocation>
    <subcellularLocation>
        <location evidence="1">Nucleus</location>
    </subcellularLocation>
</comment>
<evidence type="ECO:0000259" key="8">
    <source>
        <dbReference type="Pfam" id="PF18117"/>
    </source>
</evidence>
<evidence type="ECO:0000313" key="9">
    <source>
        <dbReference type="EMBL" id="CAL0327693.1"/>
    </source>
</evidence>
<dbReference type="InterPro" id="IPR002921">
    <property type="entry name" value="Fungal_lipase-type"/>
</dbReference>
<evidence type="ECO:0000256" key="6">
    <source>
        <dbReference type="ARBA" id="ARBA00023242"/>
    </source>
</evidence>
<dbReference type="Pfam" id="PF18117">
    <property type="entry name" value="EDS1_EP"/>
    <property type="match status" value="1"/>
</dbReference>
<keyword evidence="10" id="KW-1185">Reference proteome</keyword>
<dbReference type="AlphaFoldDB" id="A0AAV1Y260"/>
<dbReference type="GO" id="GO:0005737">
    <property type="term" value="C:cytoplasm"/>
    <property type="evidence" value="ECO:0007669"/>
    <property type="project" value="UniProtKB-SubCell"/>
</dbReference>
<feature type="domain" description="Fungal lipase-type" evidence="7">
    <location>
        <begin position="54"/>
        <end position="199"/>
    </location>
</feature>
<accession>A0AAV1Y260</accession>
<keyword evidence="6" id="KW-0539">Nucleus</keyword>
<evidence type="ECO:0000259" key="7">
    <source>
        <dbReference type="Pfam" id="PF01764"/>
    </source>
</evidence>
<sequence>MTRVSFVDNIGLKEEVIKKACSFAFKAHKSPEKSYISEKNRICSEPNLFISFPGSWDQTKWFSKNPFGETKIDLKLFPSLRSVGNDEAALVNEAFLLRFRNILDNSSLKFEVNKAMEKGKQIVFTGHSCGAAMAILATFWALEVYLNPNKNQNHKPPLCVTFGSPLIGNHIFSHATKRENWSHNFIHFVMRFDIVPRILLAPYSSIEQLFSSILQYLNPKFKPSTQDSTRRGTLTCEFYSTVMRNTATVTSHAACILMGSSNLLLETVTNFVDLSPYRPFGTYIFCNGNGQMIVVKNSDAVLQLLFHTSQLRDLAELSEVANKSIVEHLVYEVELKDSFEMLNVVHLNQLEELPLSNDGSNSDIGTVCTALDGLGLSTRARLCLRAAGMLEKHKKENEDKIDKEKALASMKELEEYKATCEVQKGYYDAFKVQKETRDFQANVKRLILAGIWDEIIEMLKRYELPDEFEGNSEWVKLGTSFRSLVEPLDIANYYRHLKHEDTGPYMVKARPKRYRYTQRWVEHANRIPTGASSGSTILAEVEELWSWSNNKKPFDDIKEKVVKLEQDIKKWIEKGEITRDAFLKDSTFVKWWETLPTEHKAKSFIATLIGEQ</sequence>
<dbReference type="Gene3D" id="3.40.50.1820">
    <property type="entry name" value="alpha/beta hydrolase"/>
    <property type="match status" value="1"/>
</dbReference>
<dbReference type="InterPro" id="IPR029058">
    <property type="entry name" value="AB_hydrolase_fold"/>
</dbReference>